<protein>
    <submittedName>
        <fullName evidence="1">Uncharacterized protein</fullName>
    </submittedName>
</protein>
<gene>
    <name evidence="1" type="ORF">SAMN05216499_10461</name>
</gene>
<dbReference type="RefSeq" id="WP_073495635.1">
    <property type="nucleotide sequence ID" value="NZ_FRBI01000004.1"/>
</dbReference>
<organism evidence="1 2">
    <name type="scientific">Actinacidiphila paucisporea</name>
    <dbReference type="NCBI Taxonomy" id="310782"/>
    <lineage>
        <taxon>Bacteria</taxon>
        <taxon>Bacillati</taxon>
        <taxon>Actinomycetota</taxon>
        <taxon>Actinomycetes</taxon>
        <taxon>Kitasatosporales</taxon>
        <taxon>Streptomycetaceae</taxon>
        <taxon>Actinacidiphila</taxon>
    </lineage>
</organism>
<keyword evidence="2" id="KW-1185">Reference proteome</keyword>
<dbReference type="EMBL" id="FRBI01000004">
    <property type="protein sequence ID" value="SHL40631.1"/>
    <property type="molecule type" value="Genomic_DNA"/>
</dbReference>
<proteinExistence type="predicted"/>
<reference evidence="1 2" key="1">
    <citation type="submission" date="2016-11" db="EMBL/GenBank/DDBJ databases">
        <authorList>
            <person name="Jaros S."/>
            <person name="Januszkiewicz K."/>
            <person name="Wedrychowicz H."/>
        </authorList>
    </citation>
    <scope>NUCLEOTIDE SEQUENCE [LARGE SCALE GENOMIC DNA]</scope>
    <source>
        <strain evidence="1 2">CGMCC 4.2025</strain>
    </source>
</reference>
<dbReference type="AlphaFoldDB" id="A0A1M7ACY3"/>
<name>A0A1M7ACY3_9ACTN</name>
<evidence type="ECO:0000313" key="2">
    <source>
        <dbReference type="Proteomes" id="UP000184111"/>
    </source>
</evidence>
<sequence>MADIDLDTFAGRYIAVWNSASAATSSGCTTWSGSVGVWAPLSGAEPQGGGLQVLLLGPDGRIATDYQFIGL</sequence>
<dbReference type="Proteomes" id="UP000184111">
    <property type="component" value="Unassembled WGS sequence"/>
</dbReference>
<accession>A0A1M7ACY3</accession>
<evidence type="ECO:0000313" key="1">
    <source>
        <dbReference type="EMBL" id="SHL40631.1"/>
    </source>
</evidence>